<evidence type="ECO:0000313" key="9">
    <source>
        <dbReference type="EMBL" id="MCU4971880.1"/>
    </source>
</evidence>
<dbReference type="PRINTS" id="PR00260">
    <property type="entry name" value="CHEMTRNSDUCR"/>
</dbReference>
<dbReference type="Pfam" id="PF00015">
    <property type="entry name" value="MCPsignal"/>
    <property type="match status" value="1"/>
</dbReference>
<gene>
    <name evidence="9" type="ORF">OB955_03895</name>
</gene>
<evidence type="ECO:0000256" key="4">
    <source>
        <dbReference type="SAM" id="Coils"/>
    </source>
</evidence>
<feature type="compositionally biased region" description="Basic and acidic residues" evidence="5">
    <location>
        <begin position="799"/>
        <end position="818"/>
    </location>
</feature>
<feature type="coiled-coil region" evidence="4">
    <location>
        <begin position="549"/>
        <end position="583"/>
    </location>
</feature>
<keyword evidence="1 3" id="KW-0807">Transducer</keyword>
<feature type="domain" description="HAMP" evidence="8">
    <location>
        <begin position="326"/>
        <end position="378"/>
    </location>
</feature>
<feature type="domain" description="Methyl-accepting transducer" evidence="7">
    <location>
        <begin position="471"/>
        <end position="707"/>
    </location>
</feature>
<dbReference type="InterPro" id="IPR004089">
    <property type="entry name" value="MCPsignal_dom"/>
</dbReference>
<dbReference type="InterPro" id="IPR003660">
    <property type="entry name" value="HAMP_dom"/>
</dbReference>
<keyword evidence="6" id="KW-0472">Membrane</keyword>
<dbReference type="Proteomes" id="UP001320972">
    <property type="component" value="Unassembled WGS sequence"/>
</dbReference>
<feature type="compositionally biased region" description="Polar residues" evidence="5">
    <location>
        <begin position="774"/>
        <end position="798"/>
    </location>
</feature>
<comment type="caution">
    <text evidence="9">The sequence shown here is derived from an EMBL/GenBank/DDBJ whole genome shotgun (WGS) entry which is preliminary data.</text>
</comment>
<dbReference type="CDD" id="cd06225">
    <property type="entry name" value="HAMP"/>
    <property type="match status" value="1"/>
</dbReference>
<name>A0ABT2QAD4_9EURY</name>
<dbReference type="Gene3D" id="6.10.250.1910">
    <property type="match status" value="1"/>
</dbReference>
<evidence type="ECO:0000256" key="1">
    <source>
        <dbReference type="ARBA" id="ARBA00023224"/>
    </source>
</evidence>
<dbReference type="RefSeq" id="WP_338007023.1">
    <property type="nucleotide sequence ID" value="NZ_JAOPKB010000002.1"/>
</dbReference>
<evidence type="ECO:0000256" key="2">
    <source>
        <dbReference type="ARBA" id="ARBA00029447"/>
    </source>
</evidence>
<evidence type="ECO:0000256" key="5">
    <source>
        <dbReference type="SAM" id="MobiDB-lite"/>
    </source>
</evidence>
<evidence type="ECO:0000313" key="10">
    <source>
        <dbReference type="Proteomes" id="UP001320972"/>
    </source>
</evidence>
<feature type="domain" description="HAMP" evidence="8">
    <location>
        <begin position="409"/>
        <end position="452"/>
    </location>
</feature>
<dbReference type="EMBL" id="JAOPKB010000002">
    <property type="protein sequence ID" value="MCU4971880.1"/>
    <property type="molecule type" value="Genomic_DNA"/>
</dbReference>
<dbReference type="PROSITE" id="PS50885">
    <property type="entry name" value="HAMP"/>
    <property type="match status" value="2"/>
</dbReference>
<feature type="region of interest" description="Disordered" evidence="5">
    <location>
        <begin position="772"/>
        <end position="818"/>
    </location>
</feature>
<keyword evidence="6" id="KW-1133">Transmembrane helix</keyword>
<sequence>MKRLLRKLTPRAIRRSYALKFAIALLVLGASVGAVGIVGTMQIQSEVESNVHDEHATLAKQEAQSLYAWNGHNEETVEALSRTDAVQSGDVDRIQAFIEGEMRDREETERSSAQLHYISDDGTVLASSKTDVDRNPVSTLEGEWIDELDQHSGTSVTDAYRSGELGGEQPRIAYVTDRFLDGDAVLAYTVPATRYSSQLGGGDSGVTMVVDDRNRVLFEETSGVLFETYDEENDATENAFALESGRSDSLHAGPASGILTSTTGYGIGEGEYVVGYAPVTGTEWAVLVHTPAEDAYGFVQDVQQYGLYASIAGVLLVGVVGAVIGRNTSRSIDRLTTKAARMEDGDLEVDLSSPRIDSIGRLYDGFATMRDSLKSQITAAEEARADAERARAETERLNEHLEEKADEYADVMRAAGEGDFTARMDAESDNEAMAAIATTFNETIGEIERTTARLNAFANEVATASEQVTASAEEVRGASEQVSASIQEISDGADRQNDSLQSVTHEMDGLSTTIEQIAASSNEVADIAERTAETGKAGREAAQTAIEGMTELEAESDEAVAEIERLEDEVEQIDELIDFISSVAEQTNMLALNANIEAARTESADDGFAAVAGEVKSLAQETKEAAEDIEERLTSIQRQTERTAEEVQSTSRRVTEHTDSVAHAVDALDEIAEYAAETNDGVQEISAASEQQAASTQEVVAMVDQAATISEETSAESETVAAAAEEQTVALTEVSRSASSLTTQASELSTALDEFETNVEIRVDVDVDVETESALPSENALASNDGETLSYDSTGDSDMTSKRGSDDERVAGPDQRTE</sequence>
<feature type="transmembrane region" description="Helical" evidence="6">
    <location>
        <begin position="21"/>
        <end position="41"/>
    </location>
</feature>
<evidence type="ECO:0000259" key="7">
    <source>
        <dbReference type="PROSITE" id="PS50111"/>
    </source>
</evidence>
<dbReference type="PROSITE" id="PS50111">
    <property type="entry name" value="CHEMOTAXIS_TRANSDUC_2"/>
    <property type="match status" value="1"/>
</dbReference>
<keyword evidence="10" id="KW-1185">Reference proteome</keyword>
<evidence type="ECO:0000256" key="6">
    <source>
        <dbReference type="SAM" id="Phobius"/>
    </source>
</evidence>
<feature type="region of interest" description="Disordered" evidence="5">
    <location>
        <begin position="472"/>
        <end position="498"/>
    </location>
</feature>
<reference evidence="9 10" key="1">
    <citation type="submission" date="2022-09" db="EMBL/GenBank/DDBJ databases">
        <title>Enrichment on poylsaccharides allowed isolation of novel metabolic and taxonomic groups of Haloarchaea.</title>
        <authorList>
            <person name="Sorokin D.Y."/>
            <person name="Elcheninov A.G."/>
            <person name="Khizhniak T.V."/>
            <person name="Kolganova T.V."/>
            <person name="Kublanov I.V."/>
        </authorList>
    </citation>
    <scope>NUCLEOTIDE SEQUENCE [LARGE SCALE GENOMIC DNA]</scope>
    <source>
        <strain evidence="9 10">AArc-m2/3/4</strain>
    </source>
</reference>
<evidence type="ECO:0000259" key="8">
    <source>
        <dbReference type="PROSITE" id="PS50885"/>
    </source>
</evidence>
<dbReference type="PANTHER" id="PTHR32089">
    <property type="entry name" value="METHYL-ACCEPTING CHEMOTAXIS PROTEIN MCPB"/>
    <property type="match status" value="1"/>
</dbReference>
<dbReference type="Gene3D" id="1.10.287.950">
    <property type="entry name" value="Methyl-accepting chemotaxis protein"/>
    <property type="match status" value="1"/>
</dbReference>
<feature type="coiled-coil region" evidence="4">
    <location>
        <begin position="370"/>
        <end position="411"/>
    </location>
</feature>
<keyword evidence="6" id="KW-0812">Transmembrane</keyword>
<organism evidence="9 10">
    <name type="scientific">Natronoglomus mannanivorans</name>
    <dbReference type="NCBI Taxonomy" id="2979990"/>
    <lineage>
        <taxon>Archaea</taxon>
        <taxon>Methanobacteriati</taxon>
        <taxon>Methanobacteriota</taxon>
        <taxon>Stenosarchaea group</taxon>
        <taxon>Halobacteria</taxon>
        <taxon>Halobacteriales</taxon>
        <taxon>Natrialbaceae</taxon>
        <taxon>Natronoglomus</taxon>
    </lineage>
</organism>
<dbReference type="SMART" id="SM00283">
    <property type="entry name" value="MA"/>
    <property type="match status" value="1"/>
</dbReference>
<dbReference type="SMART" id="SM00304">
    <property type="entry name" value="HAMP"/>
    <property type="match status" value="2"/>
</dbReference>
<dbReference type="CDD" id="cd11386">
    <property type="entry name" value="MCP_signal"/>
    <property type="match status" value="1"/>
</dbReference>
<dbReference type="SUPFAM" id="SSF58104">
    <property type="entry name" value="Methyl-accepting chemotaxis protein (MCP) signaling domain"/>
    <property type="match status" value="2"/>
</dbReference>
<protein>
    <submittedName>
        <fullName evidence="9">Methyl-accepting chemotaxis protein</fullName>
    </submittedName>
</protein>
<dbReference type="InterPro" id="IPR004090">
    <property type="entry name" value="Chemotax_Me-accpt_rcpt"/>
</dbReference>
<evidence type="ECO:0000256" key="3">
    <source>
        <dbReference type="PROSITE-ProRule" id="PRU00284"/>
    </source>
</evidence>
<comment type="similarity">
    <text evidence="2">Belongs to the methyl-accepting chemotaxis (MCP) protein family.</text>
</comment>
<accession>A0ABT2QAD4</accession>
<keyword evidence="4" id="KW-0175">Coiled coil</keyword>
<dbReference type="Pfam" id="PF00672">
    <property type="entry name" value="HAMP"/>
    <property type="match status" value="1"/>
</dbReference>
<feature type="coiled-coil region" evidence="4">
    <location>
        <begin position="612"/>
        <end position="646"/>
    </location>
</feature>
<dbReference type="SUPFAM" id="SSF158472">
    <property type="entry name" value="HAMP domain-like"/>
    <property type="match status" value="1"/>
</dbReference>
<dbReference type="PANTHER" id="PTHR32089:SF112">
    <property type="entry name" value="LYSOZYME-LIKE PROTEIN-RELATED"/>
    <property type="match status" value="1"/>
</dbReference>
<proteinExistence type="inferred from homology"/>